<dbReference type="InterPro" id="IPR036259">
    <property type="entry name" value="MFS_trans_sf"/>
</dbReference>
<evidence type="ECO:0000256" key="1">
    <source>
        <dbReference type="ARBA" id="ARBA00004141"/>
    </source>
</evidence>
<feature type="transmembrane region" description="Helical" evidence="6">
    <location>
        <begin position="450"/>
        <end position="471"/>
    </location>
</feature>
<dbReference type="GO" id="GO:0016020">
    <property type="term" value="C:membrane"/>
    <property type="evidence" value="ECO:0007669"/>
    <property type="project" value="UniProtKB-SubCell"/>
</dbReference>
<feature type="transmembrane region" description="Helical" evidence="6">
    <location>
        <begin position="59"/>
        <end position="78"/>
    </location>
</feature>
<feature type="transmembrane region" description="Helical" evidence="6">
    <location>
        <begin position="414"/>
        <end position="438"/>
    </location>
</feature>
<keyword evidence="8" id="KW-1185">Reference proteome</keyword>
<protein>
    <recommendedName>
        <fullName evidence="9">Major facilitator superfamily (MFS) profile domain-containing protein</fullName>
    </recommendedName>
</protein>
<evidence type="ECO:0000256" key="5">
    <source>
        <dbReference type="ARBA" id="ARBA00023136"/>
    </source>
</evidence>
<keyword evidence="4 6" id="KW-1133">Transmembrane helix</keyword>
<dbReference type="EMBL" id="CM007382">
    <property type="protein sequence ID" value="ONK77105.1"/>
    <property type="molecule type" value="Genomic_DNA"/>
</dbReference>
<feature type="transmembrane region" description="Helical" evidence="6">
    <location>
        <begin position="168"/>
        <end position="190"/>
    </location>
</feature>
<comment type="subcellular location">
    <subcellularLocation>
        <location evidence="1">Membrane</location>
        <topology evidence="1">Multi-pass membrane protein</topology>
    </subcellularLocation>
</comment>
<evidence type="ECO:0008006" key="9">
    <source>
        <dbReference type="Google" id="ProtNLM"/>
    </source>
</evidence>
<dbReference type="Pfam" id="PF00854">
    <property type="entry name" value="PTR2"/>
    <property type="match status" value="1"/>
</dbReference>
<feature type="transmembrane region" description="Helical" evidence="6">
    <location>
        <begin position="85"/>
        <end position="108"/>
    </location>
</feature>
<evidence type="ECO:0000313" key="8">
    <source>
        <dbReference type="Proteomes" id="UP000243459"/>
    </source>
</evidence>
<sequence>MAIDEALMTYADPVVGGRKTFPFIVAAVVGVGIGAYATLANSGIYLMEKYNVSPVDGSVIASVFVGSTNLAPVVGGVISDTCLSCFAVISVACAACFLGMLLFTLTAIFPSLRPPSCTYSPCQGPTTWQFAILSMALALMTVGLGGTRFTGAAMGAAQFGDENDRDTFFSWYLVAMYISSIIGIVGIVYIQANLGWVLGFGVCAVIAAVGFVIFLLGNRYYRHPKPQENPLVDIFRQILSRAGKRKAASESSERLLCCSKVDDGAVEPQTTIECPRYQEEATTREVKQEDELTILLRLVPLITTGIILSFYLGLQMSASFLQALVMDLHLTPRLTIPIGSISIFLILSATLSIPLLNYLLYPLHRFLTGQHPTPLARIGFGFLITTFAMVYGALTERKRLHDLQTDAQPISVLWLVPCFMLVGFGEALHFPGQLAFFYQEFPESFKGSGMAVSALQSGVGSYATSAGIGMIRRFLDGWIADNANESRLDKVYWLMAGVGAVNFGCFVACARLYMRKKGGKS</sequence>
<keyword evidence="3 6" id="KW-0812">Transmembrane</keyword>
<comment type="similarity">
    <text evidence="2">Belongs to the major facilitator superfamily. Proton-dependent oligopeptide transporter (POT/PTR) (TC 2.A.17) family.</text>
</comment>
<feature type="transmembrane region" description="Helical" evidence="6">
    <location>
        <begin position="196"/>
        <end position="217"/>
    </location>
</feature>
<evidence type="ECO:0000256" key="3">
    <source>
        <dbReference type="ARBA" id="ARBA00022692"/>
    </source>
</evidence>
<dbReference type="GO" id="GO:0022857">
    <property type="term" value="F:transmembrane transporter activity"/>
    <property type="evidence" value="ECO:0007669"/>
    <property type="project" value="InterPro"/>
</dbReference>
<feature type="transmembrane region" description="Helical" evidence="6">
    <location>
        <begin position="375"/>
        <end position="394"/>
    </location>
</feature>
<dbReference type="PANTHER" id="PTHR11654">
    <property type="entry name" value="OLIGOPEPTIDE TRANSPORTER-RELATED"/>
    <property type="match status" value="1"/>
</dbReference>
<dbReference type="InterPro" id="IPR000109">
    <property type="entry name" value="POT_fam"/>
</dbReference>
<dbReference type="OMA" id="PCATGSI"/>
<evidence type="ECO:0000256" key="6">
    <source>
        <dbReference type="SAM" id="Phobius"/>
    </source>
</evidence>
<dbReference type="Gene3D" id="1.20.1250.20">
    <property type="entry name" value="MFS general substrate transporter like domains"/>
    <property type="match status" value="1"/>
</dbReference>
<feature type="transmembrane region" description="Helical" evidence="6">
    <location>
        <begin position="21"/>
        <end position="39"/>
    </location>
</feature>
<reference evidence="8" key="1">
    <citation type="journal article" date="2017" name="Nat. Commun.">
        <title>The asparagus genome sheds light on the origin and evolution of a young Y chromosome.</title>
        <authorList>
            <person name="Harkess A."/>
            <person name="Zhou J."/>
            <person name="Xu C."/>
            <person name="Bowers J.E."/>
            <person name="Van der Hulst R."/>
            <person name="Ayyampalayam S."/>
            <person name="Mercati F."/>
            <person name="Riccardi P."/>
            <person name="McKain M.R."/>
            <person name="Kakrana A."/>
            <person name="Tang H."/>
            <person name="Ray J."/>
            <person name="Groenendijk J."/>
            <person name="Arikit S."/>
            <person name="Mathioni S.M."/>
            <person name="Nakano M."/>
            <person name="Shan H."/>
            <person name="Telgmann-Rauber A."/>
            <person name="Kanno A."/>
            <person name="Yue Z."/>
            <person name="Chen H."/>
            <person name="Li W."/>
            <person name="Chen Y."/>
            <person name="Xu X."/>
            <person name="Zhang Y."/>
            <person name="Luo S."/>
            <person name="Chen H."/>
            <person name="Gao J."/>
            <person name="Mao Z."/>
            <person name="Pires J.C."/>
            <person name="Luo M."/>
            <person name="Kudrna D."/>
            <person name="Wing R.A."/>
            <person name="Meyers B.C."/>
            <person name="Yi K."/>
            <person name="Kong H."/>
            <person name="Lavrijsen P."/>
            <person name="Sunseri F."/>
            <person name="Falavigna A."/>
            <person name="Ye Y."/>
            <person name="Leebens-Mack J.H."/>
            <person name="Chen G."/>
        </authorList>
    </citation>
    <scope>NUCLEOTIDE SEQUENCE [LARGE SCALE GENOMIC DNA]</scope>
    <source>
        <strain evidence="8">cv. DH0086</strain>
    </source>
</reference>
<keyword evidence="5 6" id="KW-0472">Membrane</keyword>
<proteinExistence type="inferred from homology"/>
<evidence type="ECO:0000313" key="7">
    <source>
        <dbReference type="EMBL" id="ONK77105.1"/>
    </source>
</evidence>
<dbReference type="Gramene" id="ONK77105">
    <property type="protein sequence ID" value="ONK77105"/>
    <property type="gene ID" value="A4U43_C02F3150"/>
</dbReference>
<feature type="transmembrane region" description="Helical" evidence="6">
    <location>
        <begin position="128"/>
        <end position="147"/>
    </location>
</feature>
<gene>
    <name evidence="7" type="ORF">A4U43_C02F3150</name>
</gene>
<evidence type="ECO:0000256" key="2">
    <source>
        <dbReference type="ARBA" id="ARBA00005982"/>
    </source>
</evidence>
<organism evidence="7 8">
    <name type="scientific">Asparagus officinalis</name>
    <name type="common">Garden asparagus</name>
    <dbReference type="NCBI Taxonomy" id="4686"/>
    <lineage>
        <taxon>Eukaryota</taxon>
        <taxon>Viridiplantae</taxon>
        <taxon>Streptophyta</taxon>
        <taxon>Embryophyta</taxon>
        <taxon>Tracheophyta</taxon>
        <taxon>Spermatophyta</taxon>
        <taxon>Magnoliopsida</taxon>
        <taxon>Liliopsida</taxon>
        <taxon>Asparagales</taxon>
        <taxon>Asparagaceae</taxon>
        <taxon>Asparagoideae</taxon>
        <taxon>Asparagus</taxon>
    </lineage>
</organism>
<evidence type="ECO:0000256" key="4">
    <source>
        <dbReference type="ARBA" id="ARBA00022989"/>
    </source>
</evidence>
<feature type="transmembrane region" description="Helical" evidence="6">
    <location>
        <begin position="334"/>
        <end position="363"/>
    </location>
</feature>
<feature type="transmembrane region" description="Helical" evidence="6">
    <location>
        <begin position="491"/>
        <end position="514"/>
    </location>
</feature>
<name>A0A5P1FFF4_ASPOF</name>
<dbReference type="Proteomes" id="UP000243459">
    <property type="component" value="Chromosome 2"/>
</dbReference>
<dbReference type="AlphaFoldDB" id="A0A5P1FFF4"/>
<feature type="transmembrane region" description="Helical" evidence="6">
    <location>
        <begin position="294"/>
        <end position="314"/>
    </location>
</feature>
<dbReference type="OrthoDB" id="8904098at2759"/>
<accession>A0A5P1FFF4</accession>
<dbReference type="SUPFAM" id="SSF103473">
    <property type="entry name" value="MFS general substrate transporter"/>
    <property type="match status" value="1"/>
</dbReference>